<keyword evidence="2 6" id="KW-0805">Transcription regulation</keyword>
<evidence type="ECO:0000256" key="4">
    <source>
        <dbReference type="ARBA" id="ARBA00023163"/>
    </source>
</evidence>
<comment type="similarity">
    <text evidence="6">Belongs to the NFYA/HAP2 subunit family.</text>
</comment>
<comment type="subunit">
    <text evidence="6">Heterotrimer.</text>
</comment>
<reference evidence="8" key="2">
    <citation type="journal article" date="2015" name="Data Brief">
        <title>Shoot transcriptome of the giant reed, Arundo donax.</title>
        <authorList>
            <person name="Barrero R.A."/>
            <person name="Guerrero F.D."/>
            <person name="Moolhuijzen P."/>
            <person name="Goolsby J.A."/>
            <person name="Tidwell J."/>
            <person name="Bellgard S.E."/>
            <person name="Bellgard M.I."/>
        </authorList>
    </citation>
    <scope>NUCLEOTIDE SEQUENCE</scope>
    <source>
        <tissue evidence="8">Shoot tissue taken approximately 20 cm above the soil surface</tissue>
    </source>
</reference>
<keyword evidence="5 6" id="KW-0539">Nucleus</keyword>
<dbReference type="PANTHER" id="PTHR12632">
    <property type="entry name" value="TRANSCRIPTION FACTOR NF-Y ALPHA-RELATED"/>
    <property type="match status" value="1"/>
</dbReference>
<dbReference type="Pfam" id="PF02045">
    <property type="entry name" value="CBFB_NFYA"/>
    <property type="match status" value="1"/>
</dbReference>
<dbReference type="InterPro" id="IPR001289">
    <property type="entry name" value="NFYA"/>
</dbReference>
<dbReference type="SMART" id="SM00521">
    <property type="entry name" value="CBF"/>
    <property type="match status" value="1"/>
</dbReference>
<dbReference type="GO" id="GO:0003677">
    <property type="term" value="F:DNA binding"/>
    <property type="evidence" value="ECO:0007669"/>
    <property type="project" value="UniProtKB-KW"/>
</dbReference>
<comment type="subcellular location">
    <subcellularLocation>
        <location evidence="1 6">Nucleus</location>
    </subcellularLocation>
</comment>
<evidence type="ECO:0000256" key="3">
    <source>
        <dbReference type="ARBA" id="ARBA00023125"/>
    </source>
</evidence>
<keyword evidence="3 6" id="KW-0238">DNA-binding</keyword>
<comment type="function">
    <text evidence="6">Component of the sequence-specific heterotrimeric transcription factor (NF-Y) which specifically recognizes a 5'-CCAAT-3' box motif found in the promoters of its target genes.</text>
</comment>
<dbReference type="PRINTS" id="PR00616">
    <property type="entry name" value="CCAATSUBUNTB"/>
</dbReference>
<feature type="region of interest" description="Disordered" evidence="7">
    <location>
        <begin position="245"/>
        <end position="275"/>
    </location>
</feature>
<dbReference type="AlphaFoldDB" id="A0A0A9GKR9"/>
<protein>
    <recommendedName>
        <fullName evidence="6">Nuclear transcription factor Y subunit</fullName>
    </recommendedName>
</protein>
<evidence type="ECO:0000256" key="6">
    <source>
        <dbReference type="RuleBase" id="RU367155"/>
    </source>
</evidence>
<dbReference type="Gene3D" id="6.10.250.2430">
    <property type="match status" value="1"/>
</dbReference>
<proteinExistence type="inferred from homology"/>
<evidence type="ECO:0000256" key="5">
    <source>
        <dbReference type="ARBA" id="ARBA00023242"/>
    </source>
</evidence>
<evidence type="ECO:0000313" key="8">
    <source>
        <dbReference type="EMBL" id="JAE25715.1"/>
    </source>
</evidence>
<organism evidence="8">
    <name type="scientific">Arundo donax</name>
    <name type="common">Giant reed</name>
    <name type="synonym">Donax arundinaceus</name>
    <dbReference type="NCBI Taxonomy" id="35708"/>
    <lineage>
        <taxon>Eukaryota</taxon>
        <taxon>Viridiplantae</taxon>
        <taxon>Streptophyta</taxon>
        <taxon>Embryophyta</taxon>
        <taxon>Tracheophyta</taxon>
        <taxon>Spermatophyta</taxon>
        <taxon>Magnoliopsida</taxon>
        <taxon>Liliopsida</taxon>
        <taxon>Poales</taxon>
        <taxon>Poaceae</taxon>
        <taxon>PACMAD clade</taxon>
        <taxon>Arundinoideae</taxon>
        <taxon>Arundineae</taxon>
        <taxon>Arundo</taxon>
    </lineage>
</organism>
<feature type="compositionally biased region" description="Polar residues" evidence="7">
    <location>
        <begin position="61"/>
        <end position="79"/>
    </location>
</feature>
<feature type="region of interest" description="Disordered" evidence="7">
    <location>
        <begin position="61"/>
        <end position="82"/>
    </location>
</feature>
<evidence type="ECO:0000256" key="1">
    <source>
        <dbReference type="ARBA" id="ARBA00004123"/>
    </source>
</evidence>
<evidence type="ECO:0000256" key="7">
    <source>
        <dbReference type="SAM" id="MobiDB-lite"/>
    </source>
</evidence>
<feature type="compositionally biased region" description="Low complexity" evidence="7">
    <location>
        <begin position="251"/>
        <end position="265"/>
    </location>
</feature>
<name>A0A0A9GKR9_ARUDO</name>
<reference evidence="8" key="1">
    <citation type="submission" date="2014-09" db="EMBL/GenBank/DDBJ databases">
        <authorList>
            <person name="Magalhaes I.L.F."/>
            <person name="Oliveira U."/>
            <person name="Santos F.R."/>
            <person name="Vidigal T.H.D.A."/>
            <person name="Brescovit A.D."/>
            <person name="Santos A.J."/>
        </authorList>
    </citation>
    <scope>NUCLEOTIDE SEQUENCE</scope>
    <source>
        <tissue evidence="8">Shoot tissue taken approximately 20 cm above the soil surface</tissue>
    </source>
</reference>
<dbReference type="EMBL" id="GBRH01172181">
    <property type="protein sequence ID" value="JAE25715.1"/>
    <property type="molecule type" value="Transcribed_RNA"/>
</dbReference>
<sequence length="318" mass="34906">MHLIMKMRLQEMDGYPFHSMPNYDFLSGNGYSMKQFVLGNPDGDSSSTKSEQCCQDLSAVSDSSLNGQHTPTQSDNNDSCGKVDQGMVKSVLSLGNPEATFPPPKFDYSQPLACVSYPYAADPYYGGVLTGYTSNAVVHPQINGTANCRVPLPVEPAAKETIFVNAKQYHAILRRRQMRAKFEAQNKLVKGRKPYLHESRHRHAMKRARGSGGRFLTKKELQEQQQQKTLPSLQTPTCVASKMSLGRNQCPENSTSRSPSTPTDSGISSVSNGGGMLAHQKHITFTSTNFLPSMNFSTQNGGEKMAVNGAHHRASIVR</sequence>
<evidence type="ECO:0000256" key="2">
    <source>
        <dbReference type="ARBA" id="ARBA00023015"/>
    </source>
</evidence>
<accession>A0A0A9GKR9</accession>
<dbReference type="PROSITE" id="PS51152">
    <property type="entry name" value="NFYA_HAP2_2"/>
    <property type="match status" value="1"/>
</dbReference>
<keyword evidence="4 6" id="KW-0804">Transcription</keyword>
<dbReference type="GO" id="GO:0005634">
    <property type="term" value="C:nucleus"/>
    <property type="evidence" value="ECO:0007669"/>
    <property type="project" value="UniProtKB-SubCell"/>
</dbReference>
<dbReference type="GO" id="GO:0003700">
    <property type="term" value="F:DNA-binding transcription factor activity"/>
    <property type="evidence" value="ECO:0007669"/>
    <property type="project" value="UniProtKB-UniRule"/>
</dbReference>